<name>A0AC35TJV7_9BILA</name>
<proteinExistence type="predicted"/>
<dbReference type="Proteomes" id="UP000095286">
    <property type="component" value="Unplaced"/>
</dbReference>
<accession>A0AC35TJV7</accession>
<organism evidence="1 2">
    <name type="scientific">Rhabditophanes sp. KR3021</name>
    <dbReference type="NCBI Taxonomy" id="114890"/>
    <lineage>
        <taxon>Eukaryota</taxon>
        <taxon>Metazoa</taxon>
        <taxon>Ecdysozoa</taxon>
        <taxon>Nematoda</taxon>
        <taxon>Chromadorea</taxon>
        <taxon>Rhabditida</taxon>
        <taxon>Tylenchina</taxon>
        <taxon>Panagrolaimomorpha</taxon>
        <taxon>Strongyloidoidea</taxon>
        <taxon>Alloionematidae</taxon>
        <taxon>Rhabditophanes</taxon>
    </lineage>
</organism>
<dbReference type="WBParaSite" id="RSKR_0000137300.1">
    <property type="protein sequence ID" value="RSKR_0000137300.1"/>
    <property type="gene ID" value="RSKR_0000137300"/>
</dbReference>
<reference evidence="2" key="1">
    <citation type="submission" date="2016-11" db="UniProtKB">
        <authorList>
            <consortium name="WormBaseParasite"/>
        </authorList>
    </citation>
    <scope>IDENTIFICATION</scope>
    <source>
        <strain evidence="2">KR3021</strain>
    </source>
</reference>
<sequence>MNAEELDHVRVLLLNRSNEYRAMHGVVNLTMDDKLNDYAQINAEKLLKIGKLVHDDDSKYGENLAMLYAPNYVQAVKMWYEEVDYYDYNSDTPNMKCLHFTQLVWKETILCGFGIAKNLKTRQTIIVALYEKPGNVLGFFKDNVFPAKF</sequence>
<evidence type="ECO:0000313" key="1">
    <source>
        <dbReference type="Proteomes" id="UP000095286"/>
    </source>
</evidence>
<evidence type="ECO:0000313" key="2">
    <source>
        <dbReference type="WBParaSite" id="RSKR_0000137300.1"/>
    </source>
</evidence>
<protein>
    <submittedName>
        <fullName evidence="2">SCP domain-containing protein</fullName>
    </submittedName>
</protein>